<name>A0A1R3UYD9_9HYPH</name>
<dbReference type="Gene3D" id="1.10.443.10">
    <property type="entry name" value="Intergrase catalytic core"/>
    <property type="match status" value="1"/>
</dbReference>
<dbReference type="InterPro" id="IPR013762">
    <property type="entry name" value="Integrase-like_cat_sf"/>
</dbReference>
<keyword evidence="4" id="KW-0233">DNA recombination</keyword>
<dbReference type="GO" id="GO:0015074">
    <property type="term" value="P:DNA integration"/>
    <property type="evidence" value="ECO:0007669"/>
    <property type="project" value="UniProtKB-KW"/>
</dbReference>
<dbReference type="InterPro" id="IPR050090">
    <property type="entry name" value="Tyrosine_recombinase_XerCD"/>
</dbReference>
<dbReference type="InterPro" id="IPR004107">
    <property type="entry name" value="Integrase_SAM-like_N"/>
</dbReference>
<gene>
    <name evidence="6" type="ORF">BQ8794_10029</name>
</gene>
<comment type="similarity">
    <text evidence="1">Belongs to the 'phage' integrase family.</text>
</comment>
<dbReference type="RefSeq" id="WP_077371411.1">
    <property type="nucleotide sequence ID" value="NZ_FTPD01000001.1"/>
</dbReference>
<accession>A0A1R3UYD9</accession>
<dbReference type="AlphaFoldDB" id="A0A1R3UYD9"/>
<dbReference type="PROSITE" id="PS51898">
    <property type="entry name" value="TYR_RECOMBINASE"/>
    <property type="match status" value="1"/>
</dbReference>
<dbReference type="STRING" id="1631249.BQ8794_10029"/>
<organism evidence="6 7">
    <name type="scientific">Mesorhizobium prunaredense</name>
    <dbReference type="NCBI Taxonomy" id="1631249"/>
    <lineage>
        <taxon>Bacteria</taxon>
        <taxon>Pseudomonadati</taxon>
        <taxon>Pseudomonadota</taxon>
        <taxon>Alphaproteobacteria</taxon>
        <taxon>Hyphomicrobiales</taxon>
        <taxon>Phyllobacteriaceae</taxon>
        <taxon>Mesorhizobium</taxon>
    </lineage>
</organism>
<dbReference type="SUPFAM" id="SSF56349">
    <property type="entry name" value="DNA breaking-rejoining enzymes"/>
    <property type="match status" value="1"/>
</dbReference>
<keyword evidence="2" id="KW-0229">DNA integration</keyword>
<dbReference type="InterPro" id="IPR002104">
    <property type="entry name" value="Integrase_catalytic"/>
</dbReference>
<sequence length="395" mass="42911">MRGNITRRGKGSWRLKFDLGTDPATGKRLTQYATVRGTKKEAEAELSKRLHQVDGGNYVANSKETVAEHVRNWLSAKADLAATTRERFEKLVENQIVPQIGSLILQQLRPAQVTAWHNTLRKEGGKEGGPLSPATVRQAHRVLHMALASAFEDEKIARNVASGRKLPKAKSADIQILQDGQIAPLLEALQGHWLSPVATVAVGSGMRQGEIMGLRWADIDLDKGSLRVERTLEETKATGLRFKAPKSKAGTRTISLPASTVDALKSHRKRQLEMRLALGLGKPGKDALVFSGPDGDPIAPSRVAGAWRDAIARLRQRNDNGAPPLVEHPKVRFHDLRHTHASALIASGLDVVAISRRLGHASPVVTLSIYAHLFKRSDDGAAAAIEAAMRTGAEQ</sequence>
<dbReference type="InterPro" id="IPR011010">
    <property type="entry name" value="DNA_brk_join_enz"/>
</dbReference>
<protein>
    <submittedName>
        <fullName evidence="6">Phage integrase</fullName>
    </submittedName>
</protein>
<dbReference type="GO" id="GO:0006310">
    <property type="term" value="P:DNA recombination"/>
    <property type="evidence" value="ECO:0007669"/>
    <property type="project" value="UniProtKB-KW"/>
</dbReference>
<dbReference type="Proteomes" id="UP000188388">
    <property type="component" value="Unassembled WGS sequence"/>
</dbReference>
<evidence type="ECO:0000256" key="2">
    <source>
        <dbReference type="ARBA" id="ARBA00022908"/>
    </source>
</evidence>
<dbReference type="PANTHER" id="PTHR30349:SF64">
    <property type="entry name" value="PROPHAGE INTEGRASE INTD-RELATED"/>
    <property type="match status" value="1"/>
</dbReference>
<dbReference type="Gene3D" id="1.10.150.130">
    <property type="match status" value="1"/>
</dbReference>
<evidence type="ECO:0000256" key="4">
    <source>
        <dbReference type="ARBA" id="ARBA00023172"/>
    </source>
</evidence>
<feature type="domain" description="Tyr recombinase" evidence="5">
    <location>
        <begin position="165"/>
        <end position="385"/>
    </location>
</feature>
<keyword evidence="7" id="KW-1185">Reference proteome</keyword>
<evidence type="ECO:0000256" key="3">
    <source>
        <dbReference type="ARBA" id="ARBA00023125"/>
    </source>
</evidence>
<proteinExistence type="inferred from homology"/>
<keyword evidence="3" id="KW-0238">DNA-binding</keyword>
<evidence type="ECO:0000256" key="1">
    <source>
        <dbReference type="ARBA" id="ARBA00008857"/>
    </source>
</evidence>
<dbReference type="CDD" id="cd01189">
    <property type="entry name" value="INT_ICEBs1_C_like"/>
    <property type="match status" value="1"/>
</dbReference>
<evidence type="ECO:0000313" key="6">
    <source>
        <dbReference type="EMBL" id="SIT52659.1"/>
    </source>
</evidence>
<dbReference type="PANTHER" id="PTHR30349">
    <property type="entry name" value="PHAGE INTEGRASE-RELATED"/>
    <property type="match status" value="1"/>
</dbReference>
<evidence type="ECO:0000313" key="7">
    <source>
        <dbReference type="Proteomes" id="UP000188388"/>
    </source>
</evidence>
<dbReference type="EMBL" id="FTPD01000001">
    <property type="protein sequence ID" value="SIT52659.1"/>
    <property type="molecule type" value="Genomic_DNA"/>
</dbReference>
<dbReference type="InterPro" id="IPR010998">
    <property type="entry name" value="Integrase_recombinase_N"/>
</dbReference>
<dbReference type="GO" id="GO:0003677">
    <property type="term" value="F:DNA binding"/>
    <property type="evidence" value="ECO:0007669"/>
    <property type="project" value="UniProtKB-KW"/>
</dbReference>
<evidence type="ECO:0000259" key="5">
    <source>
        <dbReference type="PROSITE" id="PS51898"/>
    </source>
</evidence>
<dbReference type="Pfam" id="PF00589">
    <property type="entry name" value="Phage_integrase"/>
    <property type="match status" value="1"/>
</dbReference>
<reference evidence="7" key="1">
    <citation type="submission" date="2017-01" db="EMBL/GenBank/DDBJ databases">
        <authorList>
            <person name="Brunel B."/>
        </authorList>
    </citation>
    <scope>NUCLEOTIDE SEQUENCE [LARGE SCALE GENOMIC DNA]</scope>
</reference>
<dbReference type="Pfam" id="PF14659">
    <property type="entry name" value="Phage_int_SAM_3"/>
    <property type="match status" value="1"/>
</dbReference>